<gene>
    <name evidence="1" type="ORF">AVEN_247190_1</name>
</gene>
<dbReference type="AlphaFoldDB" id="A0A4Y2MDG6"/>
<sequence length="84" mass="9436">MDLSRTRPAYVTVLRWNRVSSLELNGPKLKYYHWATAAPSSTRSRAWRSRCGKGQGELRRAVPLAFLVLQPGRAVEVLGAIGRK</sequence>
<comment type="caution">
    <text evidence="1">The sequence shown here is derived from an EMBL/GenBank/DDBJ whole genome shotgun (WGS) entry which is preliminary data.</text>
</comment>
<evidence type="ECO:0000313" key="1">
    <source>
        <dbReference type="EMBL" id="GBN25185.1"/>
    </source>
</evidence>
<dbReference type="EMBL" id="BGPR01007211">
    <property type="protein sequence ID" value="GBN25185.1"/>
    <property type="molecule type" value="Genomic_DNA"/>
</dbReference>
<dbReference type="Proteomes" id="UP000499080">
    <property type="component" value="Unassembled WGS sequence"/>
</dbReference>
<evidence type="ECO:0000313" key="2">
    <source>
        <dbReference type="Proteomes" id="UP000499080"/>
    </source>
</evidence>
<accession>A0A4Y2MDG6</accession>
<keyword evidence="2" id="KW-1185">Reference proteome</keyword>
<reference evidence="1 2" key="1">
    <citation type="journal article" date="2019" name="Sci. Rep.">
        <title>Orb-weaving spider Araneus ventricosus genome elucidates the spidroin gene catalogue.</title>
        <authorList>
            <person name="Kono N."/>
            <person name="Nakamura H."/>
            <person name="Ohtoshi R."/>
            <person name="Moran D.A.P."/>
            <person name="Shinohara A."/>
            <person name="Yoshida Y."/>
            <person name="Fujiwara M."/>
            <person name="Mori M."/>
            <person name="Tomita M."/>
            <person name="Arakawa K."/>
        </authorList>
    </citation>
    <scope>NUCLEOTIDE SEQUENCE [LARGE SCALE GENOMIC DNA]</scope>
</reference>
<organism evidence="1 2">
    <name type="scientific">Araneus ventricosus</name>
    <name type="common">Orbweaver spider</name>
    <name type="synonym">Epeira ventricosa</name>
    <dbReference type="NCBI Taxonomy" id="182803"/>
    <lineage>
        <taxon>Eukaryota</taxon>
        <taxon>Metazoa</taxon>
        <taxon>Ecdysozoa</taxon>
        <taxon>Arthropoda</taxon>
        <taxon>Chelicerata</taxon>
        <taxon>Arachnida</taxon>
        <taxon>Araneae</taxon>
        <taxon>Araneomorphae</taxon>
        <taxon>Entelegynae</taxon>
        <taxon>Araneoidea</taxon>
        <taxon>Araneidae</taxon>
        <taxon>Araneus</taxon>
    </lineage>
</organism>
<name>A0A4Y2MDG6_ARAVE</name>
<proteinExistence type="predicted"/>
<protein>
    <submittedName>
        <fullName evidence="1">Uncharacterized protein</fullName>
    </submittedName>
</protein>